<dbReference type="EMBL" id="QCYH01000002">
    <property type="protein sequence ID" value="PVA11082.1"/>
    <property type="molecule type" value="Genomic_DNA"/>
</dbReference>
<dbReference type="OrthoDB" id="31600at2"/>
<evidence type="ECO:0000256" key="1">
    <source>
        <dbReference type="ARBA" id="ARBA00022491"/>
    </source>
</evidence>
<dbReference type="InterPro" id="IPR050313">
    <property type="entry name" value="Carb_Metab_HTH_regulators"/>
</dbReference>
<evidence type="ECO:0000313" key="6">
    <source>
        <dbReference type="Proteomes" id="UP000244446"/>
    </source>
</evidence>
<sequence length="257" mass="27917">MTTAPGKKETRHRALSRIVEEHGHISLAEAAAQLGVSVQTVRRDALELERQGGARRTHGGIAFTGALDRGVYQQRRRTQTAEKKIIADRIADLIPDGATVFLDIGTTCEAVALGLLERRNLKIVTYSIRSAMLFDGREDFTVAIPGGVVRHIDGAIIGLGAADFIAQFKFDYAIIAVSGMDLQGCLRDDDDFEVQRVRTAMEQACNIVLALTSNKIGSDGLVKLCDLREIDIIVTNDRLPPPLSALATESDVKVVSH</sequence>
<dbReference type="SUPFAM" id="SSF100950">
    <property type="entry name" value="NagB/RpiA/CoA transferase-like"/>
    <property type="match status" value="1"/>
</dbReference>
<gene>
    <name evidence="5" type="ORF">DC366_04775</name>
</gene>
<dbReference type="PRINTS" id="PR00037">
    <property type="entry name" value="HTHLACR"/>
</dbReference>
<dbReference type="PROSITE" id="PS51000">
    <property type="entry name" value="HTH_DEOR_2"/>
    <property type="match status" value="1"/>
</dbReference>
<dbReference type="SUPFAM" id="SSF46785">
    <property type="entry name" value="Winged helix' DNA-binding domain"/>
    <property type="match status" value="1"/>
</dbReference>
<evidence type="ECO:0000259" key="4">
    <source>
        <dbReference type="PROSITE" id="PS51000"/>
    </source>
</evidence>
<dbReference type="InterPro" id="IPR036388">
    <property type="entry name" value="WH-like_DNA-bd_sf"/>
</dbReference>
<evidence type="ECO:0000256" key="2">
    <source>
        <dbReference type="ARBA" id="ARBA00023015"/>
    </source>
</evidence>
<accession>A0A2T7G9I1</accession>
<protein>
    <submittedName>
        <fullName evidence="5">Glycerol-3-phosphate transcriptional regulator protein</fullName>
    </submittedName>
</protein>
<dbReference type="SMART" id="SM01134">
    <property type="entry name" value="DeoRC"/>
    <property type="match status" value="1"/>
</dbReference>
<keyword evidence="6" id="KW-1185">Reference proteome</keyword>
<dbReference type="Pfam" id="PF08220">
    <property type="entry name" value="HTH_DeoR"/>
    <property type="match status" value="1"/>
</dbReference>
<comment type="caution">
    <text evidence="5">The sequence shown here is derived from an EMBL/GenBank/DDBJ whole genome shotgun (WGS) entry which is preliminary data.</text>
</comment>
<organism evidence="5 6">
    <name type="scientific">Pelagivirga sediminicola</name>
    <dbReference type="NCBI Taxonomy" id="2170575"/>
    <lineage>
        <taxon>Bacteria</taxon>
        <taxon>Pseudomonadati</taxon>
        <taxon>Pseudomonadota</taxon>
        <taxon>Alphaproteobacteria</taxon>
        <taxon>Rhodobacterales</taxon>
        <taxon>Paracoccaceae</taxon>
        <taxon>Pelagivirga</taxon>
    </lineage>
</organism>
<dbReference type="Gene3D" id="3.30.750.70">
    <property type="entry name" value="4-hydroxybutyrate coenzyme like domains"/>
    <property type="match status" value="1"/>
</dbReference>
<dbReference type="SMART" id="SM00420">
    <property type="entry name" value="HTH_DEOR"/>
    <property type="match status" value="1"/>
</dbReference>
<dbReference type="Gene3D" id="1.10.10.10">
    <property type="entry name" value="Winged helix-like DNA-binding domain superfamily/Winged helix DNA-binding domain"/>
    <property type="match status" value="1"/>
</dbReference>
<dbReference type="Proteomes" id="UP000244446">
    <property type="component" value="Unassembled WGS sequence"/>
</dbReference>
<dbReference type="AlphaFoldDB" id="A0A2T7G9I1"/>
<evidence type="ECO:0000256" key="3">
    <source>
        <dbReference type="ARBA" id="ARBA00023163"/>
    </source>
</evidence>
<proteinExistence type="predicted"/>
<reference evidence="5 6" key="1">
    <citation type="submission" date="2018-04" db="EMBL/GenBank/DDBJ databases">
        <title>Pelagivirga bohaiensis gen. nov., sp. nov., a bacterium isolated from the Bohai Sea.</title>
        <authorList>
            <person name="Ji X."/>
        </authorList>
    </citation>
    <scope>NUCLEOTIDE SEQUENCE [LARGE SCALE GENOMIC DNA]</scope>
    <source>
        <strain evidence="5 6">BH-SD19</strain>
    </source>
</reference>
<dbReference type="InterPro" id="IPR014036">
    <property type="entry name" value="DeoR-like_C"/>
</dbReference>
<dbReference type="Pfam" id="PF00455">
    <property type="entry name" value="DeoRC"/>
    <property type="match status" value="1"/>
</dbReference>
<evidence type="ECO:0000313" key="5">
    <source>
        <dbReference type="EMBL" id="PVA11082.1"/>
    </source>
</evidence>
<dbReference type="InterPro" id="IPR036390">
    <property type="entry name" value="WH_DNA-bd_sf"/>
</dbReference>
<dbReference type="InterPro" id="IPR037171">
    <property type="entry name" value="NagB/RpiA_transferase-like"/>
</dbReference>
<dbReference type="RefSeq" id="WP_108691056.1">
    <property type="nucleotide sequence ID" value="NZ_QCYH01000002.1"/>
</dbReference>
<dbReference type="PANTHER" id="PTHR30363:SF4">
    <property type="entry name" value="GLYCEROL-3-PHOSPHATE REGULON REPRESSOR"/>
    <property type="match status" value="1"/>
</dbReference>
<feature type="domain" description="HTH deoR-type" evidence="4">
    <location>
        <begin position="8"/>
        <end position="63"/>
    </location>
</feature>
<name>A0A2T7G9I1_9RHOB</name>
<dbReference type="InterPro" id="IPR001034">
    <property type="entry name" value="DeoR_HTH"/>
</dbReference>
<dbReference type="GO" id="GO:0003700">
    <property type="term" value="F:DNA-binding transcription factor activity"/>
    <property type="evidence" value="ECO:0007669"/>
    <property type="project" value="InterPro"/>
</dbReference>
<dbReference type="PANTHER" id="PTHR30363">
    <property type="entry name" value="HTH-TYPE TRANSCRIPTIONAL REGULATOR SRLR-RELATED"/>
    <property type="match status" value="1"/>
</dbReference>
<keyword evidence="2" id="KW-0805">Transcription regulation</keyword>
<keyword evidence="3" id="KW-0804">Transcription</keyword>
<keyword evidence="1" id="KW-0678">Repressor</keyword>